<organism evidence="1 2">
    <name type="scientific">Paenibacillus glycinis</name>
    <dbReference type="NCBI Taxonomy" id="2697035"/>
    <lineage>
        <taxon>Bacteria</taxon>
        <taxon>Bacillati</taxon>
        <taxon>Bacillota</taxon>
        <taxon>Bacilli</taxon>
        <taxon>Bacillales</taxon>
        <taxon>Paenibacillaceae</taxon>
        <taxon>Paenibacillus</taxon>
    </lineage>
</organism>
<protein>
    <recommendedName>
        <fullName evidence="3">Phospholipase C/D domain-containing protein</fullName>
    </recommendedName>
</protein>
<evidence type="ECO:0008006" key="3">
    <source>
        <dbReference type="Google" id="ProtNLM"/>
    </source>
</evidence>
<dbReference type="RefSeq" id="WP_161744324.1">
    <property type="nucleotide sequence ID" value="NZ_JAAAMV010000012.1"/>
</dbReference>
<gene>
    <name evidence="1" type="ORF">GT019_16710</name>
</gene>
<dbReference type="Proteomes" id="UP000665561">
    <property type="component" value="Unassembled WGS sequence"/>
</dbReference>
<evidence type="ECO:0000313" key="2">
    <source>
        <dbReference type="Proteomes" id="UP000665561"/>
    </source>
</evidence>
<proteinExistence type="predicted"/>
<evidence type="ECO:0000313" key="1">
    <source>
        <dbReference type="EMBL" id="NBD25524.1"/>
    </source>
</evidence>
<reference evidence="1 2" key="1">
    <citation type="submission" date="2020-01" db="EMBL/GenBank/DDBJ databases">
        <title>Paenibacillus soybeanensis sp. nov. isolated from the nodules of soybean (Glycine max(L.) Merr).</title>
        <authorList>
            <person name="Wang H."/>
        </authorList>
    </citation>
    <scope>NUCLEOTIDE SEQUENCE [LARGE SCALE GENOMIC DNA]</scope>
    <source>
        <strain evidence="1 2">T1</strain>
    </source>
</reference>
<sequence>MPLPMVHLAIGVKYFEGRSIPPSFLLGCIAPDSVHMRKNANRNDKNKTHFEVQQKGLISLEGDYRGYISQSRDSGWNSFVKGYFAHIITDYYWVQNVYESFKKEALSNNFSKEEIKKTYSSETDEVDFYLYETKWWKEIVWEGLINSKIYGMSPLLSEQEINFWRLRTVHWFDLLEKKPGIGTQYITRIVVEDFIEETVDRVKTIIEDWDKALP</sequence>
<name>A0ABW9XS85_9BACL</name>
<accession>A0ABW9XS85</accession>
<comment type="caution">
    <text evidence="1">The sequence shown here is derived from an EMBL/GenBank/DDBJ whole genome shotgun (WGS) entry which is preliminary data.</text>
</comment>
<dbReference type="EMBL" id="JAAAMV010000012">
    <property type="protein sequence ID" value="NBD25524.1"/>
    <property type="molecule type" value="Genomic_DNA"/>
</dbReference>
<keyword evidence="2" id="KW-1185">Reference proteome</keyword>